<protein>
    <recommendedName>
        <fullName evidence="4">Transmembrane protein</fullName>
    </recommendedName>
</protein>
<evidence type="ECO:0000313" key="2">
    <source>
        <dbReference type="EMBL" id="SHK57145.1"/>
    </source>
</evidence>
<keyword evidence="3" id="KW-1185">Reference proteome</keyword>
<dbReference type="Proteomes" id="UP000185812">
    <property type="component" value="Unassembled WGS sequence"/>
</dbReference>
<name>A0A1M6TJI1_9BACT</name>
<dbReference type="AlphaFoldDB" id="A0A1M6TJI1"/>
<evidence type="ECO:0000256" key="1">
    <source>
        <dbReference type="SAM" id="SignalP"/>
    </source>
</evidence>
<reference evidence="3" key="1">
    <citation type="submission" date="2016-11" db="EMBL/GenBank/DDBJ databases">
        <authorList>
            <person name="Varghese N."/>
            <person name="Submissions S."/>
        </authorList>
    </citation>
    <scope>NUCLEOTIDE SEQUENCE [LARGE SCALE GENOMIC DNA]</scope>
    <source>
        <strain evidence="3">DSM 22212</strain>
    </source>
</reference>
<feature type="signal peptide" evidence="1">
    <location>
        <begin position="1"/>
        <end position="22"/>
    </location>
</feature>
<proteinExistence type="predicted"/>
<gene>
    <name evidence="2" type="ORF">SAMN04488087_1423</name>
</gene>
<dbReference type="Pfam" id="PF13689">
    <property type="entry name" value="DUF4154"/>
    <property type="match status" value="1"/>
</dbReference>
<keyword evidence="1" id="KW-0732">Signal</keyword>
<feature type="chain" id="PRO_5013268931" description="Transmembrane protein" evidence="1">
    <location>
        <begin position="23"/>
        <end position="189"/>
    </location>
</feature>
<dbReference type="InterPro" id="IPR025293">
    <property type="entry name" value="YfiR/HmsC-like"/>
</dbReference>
<dbReference type="OrthoDB" id="1342147at2"/>
<dbReference type="EMBL" id="FRAU01000004">
    <property type="protein sequence ID" value="SHK57145.1"/>
    <property type="molecule type" value="Genomic_DNA"/>
</dbReference>
<accession>A0A1M6TJI1</accession>
<sequence length="189" mass="21286">MKTMKYRLLWCFLLLLPGNATGAESGLIQTIPVERTRIYRTKATFLYHFAQFSLWPDKAFEGAETPLRLCLLGKNPFGEALEQLKGKTVHNRPLEIRHLPAGASAQGCHIVFIGAMPTQMLQAALAQLRHQPVLTIGEGEDFLRQGGIVRLVEEGNRVHFEINVTAARRAGLQLSARLLRLARIYEEKR</sequence>
<organism evidence="2 3">
    <name type="scientific">Rhodothermus profundi</name>
    <dbReference type="NCBI Taxonomy" id="633813"/>
    <lineage>
        <taxon>Bacteria</taxon>
        <taxon>Pseudomonadati</taxon>
        <taxon>Rhodothermota</taxon>
        <taxon>Rhodothermia</taxon>
        <taxon>Rhodothermales</taxon>
        <taxon>Rhodothermaceae</taxon>
        <taxon>Rhodothermus</taxon>
    </lineage>
</organism>
<evidence type="ECO:0000313" key="3">
    <source>
        <dbReference type="Proteomes" id="UP000185812"/>
    </source>
</evidence>
<evidence type="ECO:0008006" key="4">
    <source>
        <dbReference type="Google" id="ProtNLM"/>
    </source>
</evidence>
<dbReference type="STRING" id="633813.SAMN04488087_1423"/>